<organism evidence="1 2">
    <name type="scientific">Massilia agilis</name>
    <dbReference type="NCBI Taxonomy" id="1811226"/>
    <lineage>
        <taxon>Bacteria</taxon>
        <taxon>Pseudomonadati</taxon>
        <taxon>Pseudomonadota</taxon>
        <taxon>Betaproteobacteria</taxon>
        <taxon>Burkholderiales</taxon>
        <taxon>Oxalobacteraceae</taxon>
        <taxon>Telluria group</taxon>
        <taxon>Massilia</taxon>
    </lineage>
</organism>
<gene>
    <name evidence="1" type="ORF">NX774_06860</name>
</gene>
<dbReference type="RefSeq" id="WP_258821403.1">
    <property type="nucleotide sequence ID" value="NZ_JANUHB010000001.1"/>
</dbReference>
<dbReference type="PANTHER" id="PTHR38785">
    <property type="entry name" value="HOMOLOG OF VIRK"/>
    <property type="match status" value="1"/>
</dbReference>
<dbReference type="InterPro" id="IPR007488">
    <property type="entry name" value="DUF535"/>
</dbReference>
<dbReference type="Proteomes" id="UP001206126">
    <property type="component" value="Unassembled WGS sequence"/>
</dbReference>
<reference evidence="1 2" key="1">
    <citation type="submission" date="2022-08" db="EMBL/GenBank/DDBJ databases">
        <title>Reclassification of Massilia species as members of the genera Telluria, Duganella, Pseudoduganella, Mokoshia gen. nov. and Zemynaea gen. nov. using orthogonal and non-orthogonal genome-based approaches.</title>
        <authorList>
            <person name="Bowman J.P."/>
        </authorList>
    </citation>
    <scope>NUCLEOTIDE SEQUENCE [LARGE SCALE GENOMIC DNA]</scope>
    <source>
        <strain evidence="1 2">JCM 31605</strain>
    </source>
</reference>
<evidence type="ECO:0000313" key="2">
    <source>
        <dbReference type="Proteomes" id="UP001206126"/>
    </source>
</evidence>
<protein>
    <submittedName>
        <fullName evidence="1">VirK/YbjX family protein</fullName>
    </submittedName>
</protein>
<comment type="caution">
    <text evidence="1">The sequence shown here is derived from an EMBL/GenBank/DDBJ whole genome shotgun (WGS) entry which is preliminary data.</text>
</comment>
<name>A0ABT2D8R4_9BURK</name>
<accession>A0ABT2D8R4</accession>
<proteinExistence type="predicted"/>
<evidence type="ECO:0000313" key="1">
    <source>
        <dbReference type="EMBL" id="MCS0807644.1"/>
    </source>
</evidence>
<dbReference type="EMBL" id="JANUHB010000001">
    <property type="protein sequence ID" value="MCS0807644.1"/>
    <property type="molecule type" value="Genomic_DNA"/>
</dbReference>
<dbReference type="Pfam" id="PF04393">
    <property type="entry name" value="DUF535"/>
    <property type="match status" value="1"/>
</dbReference>
<keyword evidence="2" id="KW-1185">Reference proteome</keyword>
<sequence length="316" mass="35914">MRLYSAEPGLAEHLISTAQPSITIRSGVSPELKPVPYWRELLKLKVRSLAHYQHTRRWLGLLNSHPAFSEYVRNWPRFLYKIYRPYLTATLPMEARIAVLSSHYQFMFEHGLGPLLVQASHSGVPLVAFEGKSGTRYQLVLRAVGTNLEREGELVLQLCQDDELVYAAAFTFAWRGESHAVSIGCVQGGRSAGNQDAIRVATRELHGMRPKQLLVTLVRQLGHRFGCAQMMLVSNENRVVRCAMRKGRVLADYNQTWEEMGAERMADGDYRIACTPLQAPDLEAIPSKKRSEARKRHELMTFLATAVNDRLWGQRR</sequence>
<dbReference type="PANTHER" id="PTHR38785:SF1">
    <property type="entry name" value="HOMOLOG OF VIRK"/>
    <property type="match status" value="1"/>
</dbReference>